<evidence type="ECO:0000259" key="3">
    <source>
        <dbReference type="Pfam" id="PF02027"/>
    </source>
</evidence>
<dbReference type="GO" id="GO:0009063">
    <property type="term" value="P:amino acid catabolic process"/>
    <property type="evidence" value="ECO:0007669"/>
    <property type="project" value="TreeGrafter"/>
</dbReference>
<protein>
    <submittedName>
        <fullName evidence="4">IaaM</fullName>
    </submittedName>
</protein>
<dbReference type="Gene3D" id="3.90.660.10">
    <property type="match status" value="1"/>
</dbReference>
<evidence type="ECO:0000259" key="2">
    <source>
        <dbReference type="Pfam" id="PF01593"/>
    </source>
</evidence>
<dbReference type="PRINTS" id="PR00419">
    <property type="entry name" value="ADXRDTASE"/>
</dbReference>
<dbReference type="GO" id="GO:0001716">
    <property type="term" value="F:L-amino-acid oxidase activity"/>
    <property type="evidence" value="ECO:0007669"/>
    <property type="project" value="TreeGrafter"/>
</dbReference>
<dbReference type="InterPro" id="IPR006064">
    <property type="entry name" value="Glycosidase"/>
</dbReference>
<reference evidence="4" key="1">
    <citation type="journal article" date="2015" name="Proc. Natl. Acad. Sci. U.S.A.">
        <title>The genome of cultivated sweet potato contains Agrobacterium T-DNAs with expressed genes: An example of a naturally transgenic food crop.</title>
        <authorList>
            <person name="Kyndt T."/>
            <person name="Quispe D."/>
            <person name="Zhai H."/>
            <person name="Jarret R."/>
            <person name="Ghislain M."/>
            <person name="Liu Q."/>
            <person name="Gheysen G."/>
            <person name="Kreuze J.F."/>
        </authorList>
    </citation>
    <scope>NUCLEOTIDE SEQUENCE</scope>
</reference>
<organism evidence="4">
    <name type="scientific">Ipomoea batatas</name>
    <name type="common">Sweet potato</name>
    <name type="synonym">Convolvulus batatas</name>
    <dbReference type="NCBI Taxonomy" id="4120"/>
    <lineage>
        <taxon>Eukaryota</taxon>
        <taxon>Viridiplantae</taxon>
        <taxon>Streptophyta</taxon>
        <taxon>Embryophyta</taxon>
        <taxon>Tracheophyta</taxon>
        <taxon>Spermatophyta</taxon>
        <taxon>Magnoliopsida</taxon>
        <taxon>eudicotyledons</taxon>
        <taxon>Gunneridae</taxon>
        <taxon>Pentapetalae</taxon>
        <taxon>asterids</taxon>
        <taxon>lamiids</taxon>
        <taxon>Solanales</taxon>
        <taxon>Convolvulaceae</taxon>
        <taxon>Ipomoeeae</taxon>
        <taxon>Ipomoea</taxon>
    </lineage>
</organism>
<dbReference type="InterPro" id="IPR050281">
    <property type="entry name" value="Flavin_monoamine_oxidase"/>
</dbReference>
<feature type="domain" description="Cytokinin glycosidase" evidence="3">
    <location>
        <begin position="10"/>
        <end position="186"/>
    </location>
</feature>
<feature type="domain" description="Amine oxidase" evidence="2">
    <location>
        <begin position="237"/>
        <end position="716"/>
    </location>
</feature>
<accession>A0A0F6NGI1</accession>
<sequence>MAASVAQSDQMMSLACIDDRNELQNCLIAAFFKRQPIQKKIIGKVARELVDELACSGLSTMCMADLSDGHKAEVAYIYVSENTLHSILNSESNAETNVRSLTAIDVAPYRPDIARALLLQVLNLLSDRTYTPDDLNHFIAIAVARTDCARTLSMAPFGGSLVETFTGFPVTLGSKRPLQIVAHGRNLMPTACQRFFPTIDLLFDYRTFLGRCSRAGRIVYFPPGVSEPKVAVVGAGISGLVVASELLRVGVKDLTVFEARDRLGGRLWSHAFDDAPKVIAEMGALRFPASASCLDFYHRRYGLALNERFPNPGTVDTSIFYGGERYLWKAGEKPPALFRRVCEGWQAFLSNSYYDEDMMLVSPNAITEALKLGFLQQAHQFWQIWLTRFEGESFSSGIERIFFGAHPPGGEQWRFPEDWDIFKVMGVGTGGLGPVFESGFIEILRLLVNGYEDDQRLIREGISKLPMGIASEVFQGVIVGGRVRHIQIKTIEKEEAKIKLSTNAGSSEFFDKVVVTSGLANIQLRHLMTTDATFFEVPVNEAHMTGSSKLFLLTERKFWLEHKLPSCLLTCGLAKATYCLDYEPQNPEGTGVVLLSYTWEDDSHRLLAVSDKRERLDIIRRYLRQAFPEFAKYLYPTKDDYDRNVFQHDWLTDKHAGEAFKLNRRGDDIYSERLFFQPLSRGDDTGVYLAGCSCSFTGGWVEGAIQTACNAACAVIHHSGGVLENGNPIAHRWRRYNYRH</sequence>
<evidence type="ECO:0000256" key="1">
    <source>
        <dbReference type="ARBA" id="ARBA00005995"/>
    </source>
</evidence>
<comment type="similarity">
    <text evidence="1">Belongs to the flavin monoamine oxidase family.</text>
</comment>
<dbReference type="Gene3D" id="3.50.50.60">
    <property type="entry name" value="FAD/NAD(P)-binding domain"/>
    <property type="match status" value="1"/>
</dbReference>
<dbReference type="AlphaFoldDB" id="A0A0F6NGI1"/>
<dbReference type="SUPFAM" id="SSF51905">
    <property type="entry name" value="FAD/NAD(P)-binding domain"/>
    <property type="match status" value="1"/>
</dbReference>
<dbReference type="EMBL" id="KM113766">
    <property type="protein sequence ID" value="AIK35202.1"/>
    <property type="molecule type" value="Genomic_DNA"/>
</dbReference>
<name>A0A0F6NGI1_IPOBA</name>
<dbReference type="InterPro" id="IPR002937">
    <property type="entry name" value="Amino_oxidase"/>
</dbReference>
<dbReference type="SUPFAM" id="SSF54373">
    <property type="entry name" value="FAD-linked reductases, C-terminal domain"/>
    <property type="match status" value="1"/>
</dbReference>
<dbReference type="InterPro" id="IPR036188">
    <property type="entry name" value="FAD/NAD-bd_sf"/>
</dbReference>
<dbReference type="PANTHER" id="PTHR10742">
    <property type="entry name" value="FLAVIN MONOAMINE OXIDASE"/>
    <property type="match status" value="1"/>
</dbReference>
<dbReference type="Pfam" id="PF02027">
    <property type="entry name" value="RolB_RolC"/>
    <property type="match status" value="1"/>
</dbReference>
<dbReference type="PANTHER" id="PTHR10742:SF342">
    <property type="entry name" value="AMINE OXIDASE"/>
    <property type="match status" value="1"/>
</dbReference>
<dbReference type="Gene3D" id="1.10.405.40">
    <property type="match status" value="1"/>
</dbReference>
<evidence type="ECO:0000313" key="4">
    <source>
        <dbReference type="EMBL" id="AIK35202.1"/>
    </source>
</evidence>
<proteinExistence type="inferred from homology"/>
<dbReference type="Pfam" id="PF01593">
    <property type="entry name" value="Amino_oxidase"/>
    <property type="match status" value="1"/>
</dbReference>